<feature type="chain" id="PRO_5046867455" evidence="3">
    <location>
        <begin position="21"/>
        <end position="445"/>
    </location>
</feature>
<dbReference type="Pfam" id="PF09113">
    <property type="entry name" value="N-glycanase_C"/>
    <property type="match status" value="1"/>
</dbReference>
<dbReference type="Pfam" id="PF18962">
    <property type="entry name" value="Por_Secre_tail"/>
    <property type="match status" value="1"/>
</dbReference>
<dbReference type="RefSeq" id="WP_187661027.1">
    <property type="nucleotide sequence ID" value="NZ_JACTAB010000008.1"/>
</dbReference>
<dbReference type="Pfam" id="PF09112">
    <property type="entry name" value="N-glycanase_N"/>
    <property type="match status" value="1"/>
</dbReference>
<evidence type="ECO:0000313" key="6">
    <source>
        <dbReference type="Proteomes" id="UP001491349"/>
    </source>
</evidence>
<dbReference type="NCBIfam" id="TIGR04183">
    <property type="entry name" value="Por_Secre_tail"/>
    <property type="match status" value="1"/>
</dbReference>
<organism evidence="5 6">
    <name type="scientific">Flavobacterium buctense</name>
    <dbReference type="NCBI Taxonomy" id="1648146"/>
    <lineage>
        <taxon>Bacteria</taxon>
        <taxon>Pseudomonadati</taxon>
        <taxon>Bacteroidota</taxon>
        <taxon>Flavobacteriia</taxon>
        <taxon>Flavobacteriales</taxon>
        <taxon>Flavobacteriaceae</taxon>
        <taxon>Flavobacterium</taxon>
    </lineage>
</organism>
<protein>
    <submittedName>
        <fullName evidence="5">Peptide-N-glycosidase F-related protein</fullName>
    </submittedName>
</protein>
<keyword evidence="1 3" id="KW-0732">Signal</keyword>
<dbReference type="InterPro" id="IPR014784">
    <property type="entry name" value="Cu2_ascorb_mOase-like_C"/>
</dbReference>
<feature type="signal peptide" evidence="3">
    <location>
        <begin position="1"/>
        <end position="20"/>
    </location>
</feature>
<comment type="caution">
    <text evidence="5">The sequence shown here is derived from an EMBL/GenBank/DDBJ whole genome shotgun (WGS) entry which is preliminary data.</text>
</comment>
<evidence type="ECO:0000256" key="3">
    <source>
        <dbReference type="SAM" id="SignalP"/>
    </source>
</evidence>
<gene>
    <name evidence="5" type="ORF">WMW71_08230</name>
</gene>
<feature type="domain" description="Peptide-N-glycosidase F N-terminal" evidence="4">
    <location>
        <begin position="23"/>
        <end position="173"/>
    </location>
</feature>
<sequence length="445" mass="49454">MKKFYFLLLSLFGVMSTLKAQTSIPIYDNVLFYDGYASLVNAPTEPDVVRLRNDLFTKKLTTDILDQIGSTLQLNVLITAACDNYDRIGNVNLALVPKGALTYNPNTTSRIELARFITPFMNKNIEPSSVPYNFSVNNAAKILKDSYLNSIYDFWIELEVFGVPYAANTQVAGCAGRNDVFFGTLEFVTNEDLTIPNDTFVLPLNFKKDLNNYAVGASDAIGTTVRTINFNLDSPINNAKFHLITSNHGANSGGEEYNRRWHYIYLNNNQILSYKPGELTCEPYRVFNTQPNGIYGSVPRTPAQWQSFSNWCPGSVIPIREISLGNLSAGPHSFVISVPDAVFVGAQGYIPVSLYLQGDNTVLNVESFTQLAFDYYPNPAQNSITVNANSILNSIELYDVQGRVLIAKTTNEAQVNVDISNYSNGIYFLKVNSANGEKTKKIVKE</sequence>
<keyword evidence="2" id="KW-1015">Disulfide bond</keyword>
<proteinExistence type="predicted"/>
<reference evidence="5 6" key="1">
    <citation type="submission" date="2024-04" db="EMBL/GenBank/DDBJ databases">
        <title>draft genome sequnece of Flavobacterium buctense JCM 30750.</title>
        <authorList>
            <person name="Kim D.-U."/>
        </authorList>
    </citation>
    <scope>NUCLEOTIDE SEQUENCE [LARGE SCALE GENOMIC DNA]</scope>
    <source>
        <strain evidence="5 6">JCM 30750</strain>
    </source>
</reference>
<dbReference type="Proteomes" id="UP001491349">
    <property type="component" value="Unassembled WGS sequence"/>
</dbReference>
<dbReference type="InterPro" id="IPR008977">
    <property type="entry name" value="PHM/PNGase_F_dom_sf"/>
</dbReference>
<dbReference type="InterPro" id="IPR015196">
    <property type="entry name" value="PngaseF_N"/>
</dbReference>
<dbReference type="InterPro" id="IPR015197">
    <property type="entry name" value="PngaseF_C"/>
</dbReference>
<dbReference type="SMART" id="SM01290">
    <property type="entry name" value="N-glycanase_N"/>
    <property type="match status" value="1"/>
</dbReference>
<evidence type="ECO:0000259" key="4">
    <source>
        <dbReference type="SMART" id="SM01290"/>
    </source>
</evidence>
<keyword evidence="6" id="KW-1185">Reference proteome</keyword>
<evidence type="ECO:0000313" key="5">
    <source>
        <dbReference type="EMBL" id="MEK8180327.1"/>
    </source>
</evidence>
<name>A0ABU9E106_9FLAO</name>
<dbReference type="SUPFAM" id="SSF49742">
    <property type="entry name" value="PHM/PNGase F"/>
    <property type="match status" value="1"/>
</dbReference>
<evidence type="ECO:0000256" key="2">
    <source>
        <dbReference type="ARBA" id="ARBA00023157"/>
    </source>
</evidence>
<accession>A0ABU9E106</accession>
<dbReference type="EMBL" id="JBBPCB010000004">
    <property type="protein sequence ID" value="MEK8180327.1"/>
    <property type="molecule type" value="Genomic_DNA"/>
</dbReference>
<dbReference type="Gene3D" id="2.60.120.230">
    <property type="match status" value="2"/>
</dbReference>
<dbReference type="InterPro" id="IPR026444">
    <property type="entry name" value="Secre_tail"/>
</dbReference>
<evidence type="ECO:0000256" key="1">
    <source>
        <dbReference type="ARBA" id="ARBA00022729"/>
    </source>
</evidence>